<comment type="catalytic activity">
    <reaction evidence="19">
        <text>L-seryl-[protein] + ATP = O-phospho-L-seryl-[protein] + ADP + H(+)</text>
        <dbReference type="Rhea" id="RHEA:17989"/>
        <dbReference type="Rhea" id="RHEA-COMP:9863"/>
        <dbReference type="Rhea" id="RHEA-COMP:11604"/>
        <dbReference type="ChEBI" id="CHEBI:15378"/>
        <dbReference type="ChEBI" id="CHEBI:29999"/>
        <dbReference type="ChEBI" id="CHEBI:30616"/>
        <dbReference type="ChEBI" id="CHEBI:83421"/>
        <dbReference type="ChEBI" id="CHEBI:456216"/>
        <dbReference type="EC" id="2.7.11.1"/>
    </reaction>
</comment>
<reference evidence="22" key="2">
    <citation type="submission" date="2020-10" db="EMBL/GenBank/DDBJ databases">
        <authorList>
            <person name="Cooper E.A."/>
            <person name="Brenton Z.W."/>
            <person name="Flinn B.S."/>
            <person name="Jenkins J."/>
            <person name="Shu S."/>
            <person name="Flowers D."/>
            <person name="Luo F."/>
            <person name="Wang Y."/>
            <person name="Xia P."/>
            <person name="Barry K."/>
            <person name="Daum C."/>
            <person name="Lipzen A."/>
            <person name="Yoshinaga Y."/>
            <person name="Schmutz J."/>
            <person name="Saski C."/>
            <person name="Vermerris W."/>
            <person name="Kresovich S."/>
        </authorList>
    </citation>
    <scope>NUCLEOTIDE SEQUENCE</scope>
</reference>
<dbReference type="PANTHER" id="PTHR48053:SF6">
    <property type="entry name" value="PROTEIN KINASE DOMAIN-CONTAINING PROTEIN"/>
    <property type="match status" value="1"/>
</dbReference>
<name>A0A921RD09_SORBI</name>
<evidence type="ECO:0000256" key="9">
    <source>
        <dbReference type="ARBA" id="ARBA00022729"/>
    </source>
</evidence>
<dbReference type="GO" id="GO:0004674">
    <property type="term" value="F:protein serine/threonine kinase activity"/>
    <property type="evidence" value="ECO:0007669"/>
    <property type="project" value="UniProtKB-KW"/>
</dbReference>
<sequence length="607" mass="67093">MLQATDSEGWEFLHALGNCSSLTAFSLSYNNLQGAIPNSIGNLSISLTRLLMFENNLSGIVPPSIGKLSALVQLSLDHNNFTGTIKEWLGNMTKLERLNLQSNSFIGTIPPSIGRLTRLTYFYLAKNQFTGFVPPSMGNLKTMLTLNLSYNNLQGSLPVEFGNFKQLTTLDLSFNIFSGKIPETMGQFEQIYTIQLDANILIGSIPITFSNLKSLSILNLSHNNLSGSIPVYLNDLKSLTKLDLSYNNFHGEIPENGVFDNATIVSLDGNLGLCGGATNLHMPSCHVVYRREEKIINYMVKILVPVFGSILLILFIYIRIHEKKTPRIYKGKLTQAKIEVAIKNEALRTIRHRNLLPVLTACSTIDNSGNDFKSLIYEFMPNGNLDTWLHQRHGAAPKFLDLAQRISVGVDVADVLAYLHHDCGMPIVHCDLKPTNILLDDDMNAYLGDFGIANLIVDSRSVAVGHSGCTTSLTVTGTIGYIAPEYGQSVHASTCGDVYSFGIVLLEMITGKRPTDSVFEGDLNIANFVERNFPDQVLHTIDAHLPEECKGSNKAIMATENRAYRCVLSLVQVALACTLRLPRERMSMREVAINLHAIRKSYVTTIK</sequence>
<keyword evidence="14 20" id="KW-1133">Transmembrane helix</keyword>
<evidence type="ECO:0000256" key="3">
    <source>
        <dbReference type="ARBA" id="ARBA00022475"/>
    </source>
</evidence>
<evidence type="ECO:0000313" key="22">
    <source>
        <dbReference type="EMBL" id="KAG0537946.1"/>
    </source>
</evidence>
<dbReference type="GO" id="GO:0005524">
    <property type="term" value="F:ATP binding"/>
    <property type="evidence" value="ECO:0007669"/>
    <property type="project" value="UniProtKB-KW"/>
</dbReference>
<comment type="catalytic activity">
    <reaction evidence="18">
        <text>L-threonyl-[protein] + ATP = O-phospho-L-threonyl-[protein] + ADP + H(+)</text>
        <dbReference type="Rhea" id="RHEA:46608"/>
        <dbReference type="Rhea" id="RHEA-COMP:11060"/>
        <dbReference type="Rhea" id="RHEA-COMP:11605"/>
        <dbReference type="ChEBI" id="CHEBI:15378"/>
        <dbReference type="ChEBI" id="CHEBI:30013"/>
        <dbReference type="ChEBI" id="CHEBI:30616"/>
        <dbReference type="ChEBI" id="CHEBI:61977"/>
        <dbReference type="ChEBI" id="CHEBI:456216"/>
        <dbReference type="EC" id="2.7.11.1"/>
    </reaction>
</comment>
<keyword evidence="3" id="KW-1003">Cell membrane</keyword>
<feature type="domain" description="Protein kinase" evidence="21">
    <location>
        <begin position="296"/>
        <end position="599"/>
    </location>
</feature>
<comment type="caution">
    <text evidence="22">The sequence shown here is derived from an EMBL/GenBank/DDBJ whole genome shotgun (WGS) entry which is preliminary data.</text>
</comment>
<feature type="transmembrane region" description="Helical" evidence="20">
    <location>
        <begin position="298"/>
        <end position="320"/>
    </location>
</feature>
<comment type="subcellular location">
    <subcellularLocation>
        <location evidence="1">Cell membrane</location>
        <topology evidence="1">Single-pass membrane protein</topology>
    </subcellularLocation>
</comment>
<dbReference type="GO" id="GO:0005886">
    <property type="term" value="C:plasma membrane"/>
    <property type="evidence" value="ECO:0007669"/>
    <property type="project" value="UniProtKB-SubCell"/>
</dbReference>
<evidence type="ECO:0000256" key="19">
    <source>
        <dbReference type="ARBA" id="ARBA00048679"/>
    </source>
</evidence>
<dbReference type="Pfam" id="PF00560">
    <property type="entry name" value="LRR_1"/>
    <property type="match status" value="4"/>
</dbReference>
<keyword evidence="13" id="KW-0067">ATP-binding</keyword>
<evidence type="ECO:0000256" key="11">
    <source>
        <dbReference type="ARBA" id="ARBA00022741"/>
    </source>
</evidence>
<dbReference type="Gene3D" id="1.10.510.10">
    <property type="entry name" value="Transferase(Phosphotransferase) domain 1"/>
    <property type="match status" value="1"/>
</dbReference>
<keyword evidence="11" id="KW-0547">Nucleotide-binding</keyword>
<dbReference type="AlphaFoldDB" id="A0A921RD09"/>
<evidence type="ECO:0000256" key="7">
    <source>
        <dbReference type="ARBA" id="ARBA00022679"/>
    </source>
</evidence>
<evidence type="ECO:0000256" key="8">
    <source>
        <dbReference type="ARBA" id="ARBA00022692"/>
    </source>
</evidence>
<dbReference type="InterPro" id="IPR001611">
    <property type="entry name" value="Leu-rich_rpt"/>
</dbReference>
<keyword evidence="7" id="KW-0808">Transferase</keyword>
<dbReference type="InterPro" id="IPR008271">
    <property type="entry name" value="Ser/Thr_kinase_AS"/>
</dbReference>
<evidence type="ECO:0000256" key="1">
    <source>
        <dbReference type="ARBA" id="ARBA00004162"/>
    </source>
</evidence>
<dbReference type="SMART" id="SM00220">
    <property type="entry name" value="S_TKc"/>
    <property type="match status" value="1"/>
</dbReference>
<dbReference type="SUPFAM" id="SSF52058">
    <property type="entry name" value="L domain-like"/>
    <property type="match status" value="1"/>
</dbReference>
<keyword evidence="15 20" id="KW-0472">Membrane</keyword>
<evidence type="ECO:0000256" key="10">
    <source>
        <dbReference type="ARBA" id="ARBA00022737"/>
    </source>
</evidence>
<organism evidence="22 23">
    <name type="scientific">Sorghum bicolor</name>
    <name type="common">Sorghum</name>
    <name type="synonym">Sorghum vulgare</name>
    <dbReference type="NCBI Taxonomy" id="4558"/>
    <lineage>
        <taxon>Eukaryota</taxon>
        <taxon>Viridiplantae</taxon>
        <taxon>Streptophyta</taxon>
        <taxon>Embryophyta</taxon>
        <taxon>Tracheophyta</taxon>
        <taxon>Spermatophyta</taxon>
        <taxon>Magnoliopsida</taxon>
        <taxon>Liliopsida</taxon>
        <taxon>Poales</taxon>
        <taxon>Poaceae</taxon>
        <taxon>PACMAD clade</taxon>
        <taxon>Panicoideae</taxon>
        <taxon>Andropogonodae</taxon>
        <taxon>Andropogoneae</taxon>
        <taxon>Sorghinae</taxon>
        <taxon>Sorghum</taxon>
    </lineage>
</organism>
<evidence type="ECO:0000256" key="12">
    <source>
        <dbReference type="ARBA" id="ARBA00022777"/>
    </source>
</evidence>
<dbReference type="FunFam" id="1.10.510.10:FF:000358">
    <property type="entry name" value="Putative leucine-rich repeat receptor-like serine/threonine-protein kinase"/>
    <property type="match status" value="1"/>
</dbReference>
<keyword evidence="9" id="KW-0732">Signal</keyword>
<dbReference type="PROSITE" id="PS51450">
    <property type="entry name" value="LRR"/>
    <property type="match status" value="1"/>
</dbReference>
<dbReference type="EMBL" id="CM027682">
    <property type="protein sequence ID" value="KAG0537946.1"/>
    <property type="molecule type" value="Genomic_DNA"/>
</dbReference>
<protein>
    <recommendedName>
        <fullName evidence="2">non-specific serine/threonine protein kinase</fullName>
        <ecNumber evidence="2">2.7.11.1</ecNumber>
    </recommendedName>
</protein>
<evidence type="ECO:0000256" key="15">
    <source>
        <dbReference type="ARBA" id="ARBA00023136"/>
    </source>
</evidence>
<dbReference type="Gene3D" id="3.80.10.10">
    <property type="entry name" value="Ribonuclease Inhibitor"/>
    <property type="match status" value="1"/>
</dbReference>
<reference evidence="22" key="1">
    <citation type="journal article" date="2019" name="BMC Genomics">
        <title>A new reference genome for Sorghum bicolor reveals high levels of sequence similarity between sweet and grain genotypes: implications for the genetics of sugar metabolism.</title>
        <authorList>
            <person name="Cooper E.A."/>
            <person name="Brenton Z.W."/>
            <person name="Flinn B.S."/>
            <person name="Jenkins J."/>
            <person name="Shu S."/>
            <person name="Flowers D."/>
            <person name="Luo F."/>
            <person name="Wang Y."/>
            <person name="Xia P."/>
            <person name="Barry K."/>
            <person name="Daum C."/>
            <person name="Lipzen A."/>
            <person name="Yoshinaga Y."/>
            <person name="Schmutz J."/>
            <person name="Saski C."/>
            <person name="Vermerris W."/>
            <person name="Kresovich S."/>
        </authorList>
    </citation>
    <scope>NUCLEOTIDE SEQUENCE</scope>
</reference>
<dbReference type="InterPro" id="IPR032675">
    <property type="entry name" value="LRR_dom_sf"/>
</dbReference>
<evidence type="ECO:0000256" key="6">
    <source>
        <dbReference type="ARBA" id="ARBA00022614"/>
    </source>
</evidence>
<gene>
    <name evidence="22" type="ORF">BDA96_03G192600</name>
</gene>
<dbReference type="Pfam" id="PF00069">
    <property type="entry name" value="Pkinase"/>
    <property type="match status" value="1"/>
</dbReference>
<evidence type="ECO:0000256" key="17">
    <source>
        <dbReference type="ARBA" id="ARBA00023180"/>
    </source>
</evidence>
<keyword evidence="8 20" id="KW-0812">Transmembrane</keyword>
<evidence type="ECO:0000259" key="21">
    <source>
        <dbReference type="PROSITE" id="PS50011"/>
    </source>
</evidence>
<evidence type="ECO:0000256" key="5">
    <source>
        <dbReference type="ARBA" id="ARBA00022553"/>
    </source>
</evidence>
<dbReference type="InterPro" id="IPR011009">
    <property type="entry name" value="Kinase-like_dom_sf"/>
</dbReference>
<keyword evidence="17" id="KW-0325">Glycoprotein</keyword>
<keyword evidence="5" id="KW-0597">Phosphoprotein</keyword>
<dbReference type="SUPFAM" id="SSF56112">
    <property type="entry name" value="Protein kinase-like (PK-like)"/>
    <property type="match status" value="1"/>
</dbReference>
<dbReference type="EC" id="2.7.11.1" evidence="2"/>
<evidence type="ECO:0000256" key="14">
    <source>
        <dbReference type="ARBA" id="ARBA00022989"/>
    </source>
</evidence>
<accession>A0A921RD09</accession>
<dbReference type="Proteomes" id="UP000807115">
    <property type="component" value="Chromosome 3"/>
</dbReference>
<keyword evidence="6" id="KW-0433">Leucine-rich repeat</keyword>
<keyword evidence="4" id="KW-0723">Serine/threonine-protein kinase</keyword>
<dbReference type="InterPro" id="IPR000719">
    <property type="entry name" value="Prot_kinase_dom"/>
</dbReference>
<dbReference type="PANTHER" id="PTHR48053">
    <property type="entry name" value="LEUCINE RICH REPEAT FAMILY PROTEIN, EXPRESSED"/>
    <property type="match status" value="1"/>
</dbReference>
<dbReference type="InterPro" id="IPR003591">
    <property type="entry name" value="Leu-rich_rpt_typical-subtyp"/>
</dbReference>
<dbReference type="SMART" id="SM00369">
    <property type="entry name" value="LRR_TYP"/>
    <property type="match status" value="4"/>
</dbReference>
<keyword evidence="16" id="KW-0675">Receptor</keyword>
<evidence type="ECO:0000256" key="13">
    <source>
        <dbReference type="ARBA" id="ARBA00022840"/>
    </source>
</evidence>
<evidence type="ECO:0000313" key="23">
    <source>
        <dbReference type="Proteomes" id="UP000807115"/>
    </source>
</evidence>
<evidence type="ECO:0000256" key="4">
    <source>
        <dbReference type="ARBA" id="ARBA00022527"/>
    </source>
</evidence>
<dbReference type="Pfam" id="PF13855">
    <property type="entry name" value="LRR_8"/>
    <property type="match status" value="2"/>
</dbReference>
<evidence type="ECO:0000256" key="2">
    <source>
        <dbReference type="ARBA" id="ARBA00012513"/>
    </source>
</evidence>
<proteinExistence type="predicted"/>
<dbReference type="PROSITE" id="PS00108">
    <property type="entry name" value="PROTEIN_KINASE_ST"/>
    <property type="match status" value="1"/>
</dbReference>
<evidence type="ECO:0000256" key="16">
    <source>
        <dbReference type="ARBA" id="ARBA00023170"/>
    </source>
</evidence>
<dbReference type="PROSITE" id="PS50011">
    <property type="entry name" value="PROTEIN_KINASE_DOM"/>
    <property type="match status" value="1"/>
</dbReference>
<dbReference type="InterPro" id="IPR051716">
    <property type="entry name" value="Plant_RL_S/T_kinase"/>
</dbReference>
<keyword evidence="10" id="KW-0677">Repeat</keyword>
<evidence type="ECO:0000256" key="20">
    <source>
        <dbReference type="SAM" id="Phobius"/>
    </source>
</evidence>
<evidence type="ECO:0000256" key="18">
    <source>
        <dbReference type="ARBA" id="ARBA00047899"/>
    </source>
</evidence>
<dbReference type="FunFam" id="3.80.10.10:FF:000095">
    <property type="entry name" value="LRR receptor-like serine/threonine-protein kinase GSO1"/>
    <property type="match status" value="1"/>
</dbReference>
<keyword evidence="12" id="KW-0418">Kinase</keyword>